<dbReference type="InterPro" id="IPR003702">
    <property type="entry name" value="ActCoA_hydro_N"/>
</dbReference>
<proteinExistence type="inferred from homology"/>
<dbReference type="InterPro" id="IPR038460">
    <property type="entry name" value="AcetylCoA_hyd_C_sf"/>
</dbReference>
<dbReference type="Gene3D" id="3.40.1080.20">
    <property type="entry name" value="Acetyl-CoA hydrolase/transferase C-terminal domain"/>
    <property type="match status" value="1"/>
</dbReference>
<keyword evidence="6" id="KW-1185">Reference proteome</keyword>
<organism evidence="5 6">
    <name type="scientific">Actinomycetospora cinnamomea</name>
    <dbReference type="NCBI Taxonomy" id="663609"/>
    <lineage>
        <taxon>Bacteria</taxon>
        <taxon>Bacillati</taxon>
        <taxon>Actinomycetota</taxon>
        <taxon>Actinomycetes</taxon>
        <taxon>Pseudonocardiales</taxon>
        <taxon>Pseudonocardiaceae</taxon>
        <taxon>Actinomycetospora</taxon>
    </lineage>
</organism>
<reference evidence="5 6" key="1">
    <citation type="submission" date="2018-04" db="EMBL/GenBank/DDBJ databases">
        <title>Genomic Encyclopedia of Type Strains, Phase IV (KMG-IV): sequencing the most valuable type-strain genomes for metagenomic binning, comparative biology and taxonomic classification.</title>
        <authorList>
            <person name="Goeker M."/>
        </authorList>
    </citation>
    <scope>NUCLEOTIDE SEQUENCE [LARGE SCALE GENOMIC DNA]</scope>
    <source>
        <strain evidence="5 6">DSM 45771</strain>
    </source>
</reference>
<dbReference type="GO" id="GO:0016787">
    <property type="term" value="F:hydrolase activity"/>
    <property type="evidence" value="ECO:0007669"/>
    <property type="project" value="UniProtKB-KW"/>
</dbReference>
<sequence length="443" mass="47533">MLVRGLPVAQDLPVASTIPDMIAAARRPPEAVLEHIGPDSRIVVGAANGEPATLIDTIEAAGDRSSDVELHQMLAPRPRPSIDGGVPGVRHVSWFLSPFTRDAFHAGHCDLVPNTFSDVPRLLRRSVRPDLAVVSVAPPDEHGYFSLGTNADYSAAFIGELPFFVEVNGRMPRTFGANQLHVGDIVGWCPADRPLVPLPRAEVTERDRAIAALVAERIPHGATLQVGIGAVPDMVLANLRDHRELGAHTELLVSGFADLVEQGVLTGTRKATHRGKIVTTAAHGDEALFAFVGDNPGVEFHPVDYTNDPWVIAREPMLRAVNATLEVDFLGQCASESLGSQYLSSSGGQPDFARGAVMSEHGAAFIVLHSATHDDTVSRIVPQLQPGAAVTTFKNIVDNVVTEYGVAELRGATIAERTRRLIAIAHPHFRDELTAQARTLGYL</sequence>
<evidence type="ECO:0000256" key="2">
    <source>
        <dbReference type="ARBA" id="ARBA00022679"/>
    </source>
</evidence>
<dbReference type="SUPFAM" id="SSF100950">
    <property type="entry name" value="NagB/RpiA/CoA transferase-like"/>
    <property type="match status" value="2"/>
</dbReference>
<evidence type="ECO:0000259" key="3">
    <source>
        <dbReference type="Pfam" id="PF02550"/>
    </source>
</evidence>
<dbReference type="InterPro" id="IPR026888">
    <property type="entry name" value="AcetylCoA_hyd_C"/>
</dbReference>
<dbReference type="AlphaFoldDB" id="A0A2U1FQF4"/>
<dbReference type="InterPro" id="IPR037171">
    <property type="entry name" value="NagB/RpiA_transferase-like"/>
</dbReference>
<dbReference type="PANTHER" id="PTHR21432:SF20">
    <property type="entry name" value="ACETYL-COA HYDROLASE"/>
    <property type="match status" value="1"/>
</dbReference>
<keyword evidence="2" id="KW-0808">Transferase</keyword>
<feature type="domain" description="Acetyl-CoA hydrolase/transferase C-terminal" evidence="4">
    <location>
        <begin position="284"/>
        <end position="437"/>
    </location>
</feature>
<comment type="caution">
    <text evidence="5">The sequence shown here is derived from an EMBL/GenBank/DDBJ whole genome shotgun (WGS) entry which is preliminary data.</text>
</comment>
<gene>
    <name evidence="5" type="ORF">C8D89_101275</name>
</gene>
<name>A0A2U1FQF4_9PSEU</name>
<comment type="similarity">
    <text evidence="1">Belongs to the acetyl-CoA hydrolase/transferase family.</text>
</comment>
<dbReference type="InterPro" id="IPR046433">
    <property type="entry name" value="ActCoA_hydro"/>
</dbReference>
<accession>A0A2U1FQF4</accession>
<feature type="domain" description="Acetyl-CoA hydrolase/transferase N-terminal" evidence="3">
    <location>
        <begin position="39"/>
        <end position="193"/>
    </location>
</feature>
<evidence type="ECO:0000313" key="5">
    <source>
        <dbReference type="EMBL" id="PVZ14411.1"/>
    </source>
</evidence>
<dbReference type="Gene3D" id="3.40.1080.10">
    <property type="entry name" value="Glutaconate Coenzyme A-transferase"/>
    <property type="match status" value="1"/>
</dbReference>
<dbReference type="EMBL" id="QEKW01000001">
    <property type="protein sequence ID" value="PVZ14411.1"/>
    <property type="molecule type" value="Genomic_DNA"/>
</dbReference>
<protein>
    <submittedName>
        <fullName evidence="5">Acyl-CoA hydrolase</fullName>
    </submittedName>
</protein>
<keyword evidence="5" id="KW-0378">Hydrolase</keyword>
<evidence type="ECO:0000256" key="1">
    <source>
        <dbReference type="ARBA" id="ARBA00009632"/>
    </source>
</evidence>
<dbReference type="Gene3D" id="3.30.750.70">
    <property type="entry name" value="4-hydroxybutyrate coenzyme like domains"/>
    <property type="match status" value="1"/>
</dbReference>
<dbReference type="Proteomes" id="UP000245639">
    <property type="component" value="Unassembled WGS sequence"/>
</dbReference>
<dbReference type="Pfam" id="PF02550">
    <property type="entry name" value="AcetylCoA_hydro"/>
    <property type="match status" value="1"/>
</dbReference>
<evidence type="ECO:0000259" key="4">
    <source>
        <dbReference type="Pfam" id="PF13336"/>
    </source>
</evidence>
<dbReference type="Pfam" id="PF13336">
    <property type="entry name" value="AcetylCoA_hyd_C"/>
    <property type="match status" value="1"/>
</dbReference>
<dbReference type="GO" id="GO:0006083">
    <property type="term" value="P:acetate metabolic process"/>
    <property type="evidence" value="ECO:0007669"/>
    <property type="project" value="InterPro"/>
</dbReference>
<evidence type="ECO:0000313" key="6">
    <source>
        <dbReference type="Proteomes" id="UP000245639"/>
    </source>
</evidence>
<dbReference type="PANTHER" id="PTHR21432">
    <property type="entry name" value="ACETYL-COA HYDROLASE-RELATED"/>
    <property type="match status" value="1"/>
</dbReference>
<dbReference type="GO" id="GO:0008775">
    <property type="term" value="F:acetate CoA-transferase activity"/>
    <property type="evidence" value="ECO:0007669"/>
    <property type="project" value="InterPro"/>
</dbReference>